<name>A0ACD1E4W6_9MICO</name>
<dbReference type="EMBL" id="CP076544">
    <property type="protein sequence ID" value="QWS33794.1"/>
    <property type="molecule type" value="Genomic_DNA"/>
</dbReference>
<proteinExistence type="predicted"/>
<gene>
    <name evidence="1" type="ORF">KM842_00795</name>
</gene>
<dbReference type="Proteomes" id="UP000681794">
    <property type="component" value="Chromosome"/>
</dbReference>
<sequence length="343" mass="37273">MTLDTSLGTTPASGSDGAAGSTQAGSGASNAPRPARRRPTKRLADWRQRAEIAVLAGPAVIVFVTFVILPVGMAAYYGFYKWQGYGPPTDFVGLQNYLIIFQDQAFRSVLMHNGFIVVMSLVLQGPIAIVLALLLNQKMHGRGLIRVLVFVPYVISEVIVGTGWSLLLQSNGAVNDMFQSIGLGGLRADWLSNPDLAIWTLLVIISWKYIGFAVILFLAGLQSIPEELFEAAAIDGAGYWQIQRRITLPLLGPTIRIWAFLSIIGSLQLFDLVYIIWGQYIASTAGTSTMATYMVANGRNSGNYGFGSAVAVVMFIISLAVALIYQRFVLRRDTAGAITERKK</sequence>
<accession>A0ACD1E4W6</accession>
<keyword evidence="2" id="KW-1185">Reference proteome</keyword>
<evidence type="ECO:0000313" key="2">
    <source>
        <dbReference type="Proteomes" id="UP000681794"/>
    </source>
</evidence>
<reference evidence="1" key="1">
    <citation type="submission" date="2021-06" db="EMBL/GenBank/DDBJ databases">
        <authorList>
            <person name="Ellington A.J."/>
            <person name="Bryan N.C."/>
            <person name="Christner B.C."/>
            <person name="Reisch C.R."/>
        </authorList>
    </citation>
    <scope>NUCLEOTIDE SEQUENCE</scope>
    <source>
        <strain evidence="1">L6-1</strain>
    </source>
</reference>
<evidence type="ECO:0000313" key="1">
    <source>
        <dbReference type="EMBL" id="QWS33794.1"/>
    </source>
</evidence>
<organism evidence="1 2">
    <name type="scientific">Curtobacterium aetherium</name>
    <dbReference type="NCBI Taxonomy" id="2841594"/>
    <lineage>
        <taxon>Bacteria</taxon>
        <taxon>Bacillati</taxon>
        <taxon>Actinomycetota</taxon>
        <taxon>Actinomycetes</taxon>
        <taxon>Micrococcales</taxon>
        <taxon>Microbacteriaceae</taxon>
        <taxon>Curtobacterium</taxon>
    </lineage>
</organism>
<protein>
    <submittedName>
        <fullName evidence="1">Sugar ABC transporter permease</fullName>
    </submittedName>
</protein>